<organism evidence="2 3">
    <name type="scientific">Amanita muscaria (strain Koide BX008)</name>
    <dbReference type="NCBI Taxonomy" id="946122"/>
    <lineage>
        <taxon>Eukaryota</taxon>
        <taxon>Fungi</taxon>
        <taxon>Dikarya</taxon>
        <taxon>Basidiomycota</taxon>
        <taxon>Agaricomycotina</taxon>
        <taxon>Agaricomycetes</taxon>
        <taxon>Agaricomycetidae</taxon>
        <taxon>Agaricales</taxon>
        <taxon>Pluteineae</taxon>
        <taxon>Amanitaceae</taxon>
        <taxon>Amanita</taxon>
    </lineage>
</organism>
<gene>
    <name evidence="2" type="ORF">M378DRAFT_15941</name>
</gene>
<evidence type="ECO:0000256" key="1">
    <source>
        <dbReference type="SAM" id="MobiDB-lite"/>
    </source>
</evidence>
<dbReference type="EMBL" id="KN818354">
    <property type="protein sequence ID" value="KIL57884.1"/>
    <property type="molecule type" value="Genomic_DNA"/>
</dbReference>
<feature type="compositionally biased region" description="Low complexity" evidence="1">
    <location>
        <begin position="863"/>
        <end position="873"/>
    </location>
</feature>
<feature type="region of interest" description="Disordered" evidence="1">
    <location>
        <begin position="985"/>
        <end position="1008"/>
    </location>
</feature>
<dbReference type="InterPro" id="IPR036028">
    <property type="entry name" value="SH3-like_dom_sf"/>
</dbReference>
<dbReference type="Proteomes" id="UP000054549">
    <property type="component" value="Unassembled WGS sequence"/>
</dbReference>
<feature type="region of interest" description="Disordered" evidence="1">
    <location>
        <begin position="1281"/>
        <end position="1312"/>
    </location>
</feature>
<feature type="compositionally biased region" description="Low complexity" evidence="1">
    <location>
        <begin position="546"/>
        <end position="556"/>
    </location>
</feature>
<feature type="region of interest" description="Disordered" evidence="1">
    <location>
        <begin position="140"/>
        <end position="193"/>
    </location>
</feature>
<dbReference type="GO" id="GO:0031267">
    <property type="term" value="F:small GTPase binding"/>
    <property type="evidence" value="ECO:0007669"/>
    <property type="project" value="TreeGrafter"/>
</dbReference>
<feature type="compositionally biased region" description="Low complexity" evidence="1">
    <location>
        <begin position="738"/>
        <end position="750"/>
    </location>
</feature>
<protein>
    <recommendedName>
        <fullName evidence="4">SH3 domain-containing protein</fullName>
    </recommendedName>
</protein>
<feature type="compositionally biased region" description="Basic and acidic residues" evidence="1">
    <location>
        <begin position="878"/>
        <end position="888"/>
    </location>
</feature>
<dbReference type="InParanoid" id="A0A0C2SUY8"/>
<feature type="region of interest" description="Disordered" evidence="1">
    <location>
        <begin position="694"/>
        <end position="896"/>
    </location>
</feature>
<feature type="region of interest" description="Disordered" evidence="1">
    <location>
        <begin position="546"/>
        <end position="565"/>
    </location>
</feature>
<dbReference type="PANTHER" id="PTHR47219">
    <property type="entry name" value="RAB GTPASE-ACTIVATING PROTEIN 1-LIKE"/>
    <property type="match status" value="1"/>
</dbReference>
<proteinExistence type="predicted"/>
<dbReference type="SUPFAM" id="SSF47923">
    <property type="entry name" value="Ypt/Rab-GAP domain of gyp1p"/>
    <property type="match status" value="2"/>
</dbReference>
<dbReference type="OrthoDB" id="159449at2759"/>
<feature type="compositionally biased region" description="Polar residues" evidence="1">
    <location>
        <begin position="379"/>
        <end position="389"/>
    </location>
</feature>
<evidence type="ECO:0000313" key="2">
    <source>
        <dbReference type="EMBL" id="KIL57884.1"/>
    </source>
</evidence>
<feature type="region of interest" description="Disordered" evidence="1">
    <location>
        <begin position="913"/>
        <end position="937"/>
    </location>
</feature>
<dbReference type="InterPro" id="IPR050302">
    <property type="entry name" value="Rab_GAP_TBC_domain"/>
</dbReference>
<evidence type="ECO:0000313" key="3">
    <source>
        <dbReference type="Proteomes" id="UP000054549"/>
    </source>
</evidence>
<name>A0A0C2SUY8_AMAMK</name>
<feature type="compositionally biased region" description="Polar residues" evidence="1">
    <location>
        <begin position="985"/>
        <end position="998"/>
    </location>
</feature>
<feature type="compositionally biased region" description="Low complexity" evidence="1">
    <location>
        <begin position="837"/>
        <end position="851"/>
    </location>
</feature>
<feature type="compositionally biased region" description="Low complexity" evidence="1">
    <location>
        <begin position="237"/>
        <end position="255"/>
    </location>
</feature>
<accession>A0A0C2SUY8</accession>
<dbReference type="GO" id="GO:0005096">
    <property type="term" value="F:GTPase activator activity"/>
    <property type="evidence" value="ECO:0007669"/>
    <property type="project" value="TreeGrafter"/>
</dbReference>
<feature type="compositionally biased region" description="Low complexity" evidence="1">
    <location>
        <begin position="694"/>
        <end position="713"/>
    </location>
</feature>
<sequence>MDPPELARWTRFAAKGGIGKCTAVKDCIAENEGDLMFLKGDEITVLMQLDGQGEKYLGHCEGVVGSFIAADVRFHTKLKKPVMTKRASTNHLTTPSPQPRSPTEDEQPSLPPSQPINLDGSIDQVLSLKNHVSRASMLPPQVTAPLNVPKKPPVSPPNVPEVSSEPSEAIEQQQQEQSYATYEIPSTRLSDAYSDDAQVGIGLNMLQALVDDDDDDDNSSDASHYSTTFPQPPTAPVAPTTDKPNPSSTPTSPTRSIHDPAPRTPSLVPSVASSGSWEGAIYDDYRYSRYSTASKPFRFSTTSAQYSQQQQPPPPPIPDPKSSMSGAGRPSLDSGPVRVPPRMSSTATKLPLRPPIPLSLQPIAQDPSPPEPSPLLHTNWGSPISSTYPQEDPAAADGKRATIEGPSAFDGQIVIEDNEDLPSDILSSDLHKSPSSSPGLAFDQEEEEEEEEEEEKGKAGGEGGVLTPDPPPNNDPSPASSKTPSPNHLRPSLADLRGIPIPGTNVRQSLFLPHPNAPKPSSEAAGPMYLQTPQEREKRLSMAFTSLSPSTPSLNSPRPPPSSFPLPPPCSPRLNSVAVVRLALSKISQQRPPPPGLLNVNRITIYGRTDVDLSMSTGPVPIVFSVDPFPSAAASAHYRMPQPQLREEDMARAPPRSASLRMKMPSTTPVSVPVTGAVSSSVGTAAMMENLSFSTPTTTTSAPAVTATTTITPVTPPQPSLTSAEPIPRSKFSPKLPGARPRSRSFSSFDSGGGNTGGLGMSRRPDPGGSSDSTNSVGKELKRSSSSHDLKTPNGIPSPLAIGTKLSSHRPSPLSVPQKLKNEDAERLNSPVITLNSTSSPETPSGSSPLPQAALWTQTGTGLPSQLPHSPLSPVEPSSEKLRARPSVDTDAASVNSDTRSFFAPSITGRRESLRSKLSLPNLRKHKTKQDETSSLVSTPEVDTVQVKDMDFELVRPNLPFLATLNEDLRKDGLLDPSGLPGSPALSTFSNRSPTVPSDHSAWPSPKLDFVPVKQPPTESEQLLDAHRQRELKWVSLLSCVPPSQSRKTKKIKKLLLEGVPASVRYLVWTHVTNGRGRVVAGVYPQLCSRGTVAASNLIAADIERCFKDHPQLQGPESPALTVLQAYLNMVPDVQYTIGKADPDYGTTASTRTGRGSVLDIRIVNGFTSTASCARGKRLTGGEEDAHGDEYRTRSHLFELYVNRVWDIFMYEGIPFLIRVGLALISCCRRQILECREERTLLELIRQPPQRLLPPHPDALVTLSLNQKVKDDDVRKQRVKMEAQVKRQTQAQAVRKSTAASAISLPRTESSN</sequence>
<evidence type="ECO:0008006" key="4">
    <source>
        <dbReference type="Google" id="ProtNLM"/>
    </source>
</evidence>
<feature type="compositionally biased region" description="Acidic residues" evidence="1">
    <location>
        <begin position="210"/>
        <end position="219"/>
    </location>
</feature>
<feature type="region of interest" description="Disordered" evidence="1">
    <location>
        <begin position="299"/>
        <end position="527"/>
    </location>
</feature>
<reference evidence="2 3" key="1">
    <citation type="submission" date="2014-04" db="EMBL/GenBank/DDBJ databases">
        <title>Evolutionary Origins and Diversification of the Mycorrhizal Mutualists.</title>
        <authorList>
            <consortium name="DOE Joint Genome Institute"/>
            <consortium name="Mycorrhizal Genomics Consortium"/>
            <person name="Kohler A."/>
            <person name="Kuo A."/>
            <person name="Nagy L.G."/>
            <person name="Floudas D."/>
            <person name="Copeland A."/>
            <person name="Barry K.W."/>
            <person name="Cichocki N."/>
            <person name="Veneault-Fourrey C."/>
            <person name="LaButti K."/>
            <person name="Lindquist E.A."/>
            <person name="Lipzen A."/>
            <person name="Lundell T."/>
            <person name="Morin E."/>
            <person name="Murat C."/>
            <person name="Riley R."/>
            <person name="Ohm R."/>
            <person name="Sun H."/>
            <person name="Tunlid A."/>
            <person name="Henrissat B."/>
            <person name="Grigoriev I.V."/>
            <person name="Hibbett D.S."/>
            <person name="Martin F."/>
        </authorList>
    </citation>
    <scope>NUCLEOTIDE SEQUENCE [LARGE SCALE GENOMIC DNA]</scope>
    <source>
        <strain evidence="2 3">Koide BX008</strain>
    </source>
</reference>
<keyword evidence="3" id="KW-1185">Reference proteome</keyword>
<feature type="region of interest" description="Disordered" evidence="1">
    <location>
        <begin position="80"/>
        <end position="119"/>
    </location>
</feature>
<dbReference type="HOGENOM" id="CLU_260588_0_0_1"/>
<feature type="compositionally biased region" description="Acidic residues" evidence="1">
    <location>
        <begin position="443"/>
        <end position="454"/>
    </location>
</feature>
<feature type="region of interest" description="Disordered" evidence="1">
    <location>
        <begin position="208"/>
        <end position="275"/>
    </location>
</feature>
<feature type="compositionally biased region" description="Gly residues" evidence="1">
    <location>
        <begin position="751"/>
        <end position="760"/>
    </location>
</feature>
<dbReference type="STRING" id="946122.A0A0C2SUY8"/>
<feature type="compositionally biased region" description="Basic and acidic residues" evidence="1">
    <location>
        <begin position="779"/>
        <end position="791"/>
    </location>
</feature>
<feature type="compositionally biased region" description="Pro residues" evidence="1">
    <location>
        <begin position="150"/>
        <end position="159"/>
    </location>
</feature>
<dbReference type="Gene3D" id="1.10.472.80">
    <property type="entry name" value="Ypt/Rab-GAP domain of gyp1p, domain 3"/>
    <property type="match status" value="1"/>
</dbReference>
<dbReference type="PANTHER" id="PTHR47219:SF9">
    <property type="entry name" value="GTPASE ACTIVATING PROTEIN AND CENTROSOME-ASSOCIATED, ISOFORM B"/>
    <property type="match status" value="1"/>
</dbReference>
<dbReference type="SUPFAM" id="SSF50044">
    <property type="entry name" value="SH3-domain"/>
    <property type="match status" value="1"/>
</dbReference>
<feature type="compositionally biased region" description="Low complexity" evidence="1">
    <location>
        <begin position="160"/>
        <end position="178"/>
    </location>
</feature>
<feature type="compositionally biased region" description="Polar residues" evidence="1">
    <location>
        <begin position="86"/>
        <end position="95"/>
    </location>
</feature>
<dbReference type="InterPro" id="IPR035969">
    <property type="entry name" value="Rab-GAP_TBC_sf"/>
</dbReference>